<evidence type="ECO:0008006" key="4">
    <source>
        <dbReference type="Google" id="ProtNLM"/>
    </source>
</evidence>
<feature type="compositionally biased region" description="Polar residues" evidence="1">
    <location>
        <begin position="302"/>
        <end position="315"/>
    </location>
</feature>
<dbReference type="GO" id="GO:0000398">
    <property type="term" value="P:mRNA splicing, via spliceosome"/>
    <property type="evidence" value="ECO:0007669"/>
    <property type="project" value="InterPro"/>
</dbReference>
<name>A0A978VN34_ZIZJJ</name>
<dbReference type="AlphaFoldDB" id="A0A978VN34"/>
<sequence>MEESEKRRERLKAMRMEAACSENSNDLASPMPSLSNPLAETSKAMHDGYCATSRFGFYTDPMAAFSTDKKRNNAGNNQISTDYSTSPIAGGSSKMGFSSPLPAGPRNPGMTSPGAYQFQSNYTPNQMYQARGFGLNSSFPRSPIGIHRPTMHQGNPDAWNGSGGAAGYNFSPNPSRECNFPSPRFGPTGSPCFNTGQGRANWPNQSPSPGFGLGGSSSPSSGRGGDHWRSGRSPASGQRGGWGNFSPGSGRRGGRRLGSHARPSAMDRPLGPEKYYDNAMVEDPWEFLEPVIWKGVDDPLNSLRTPESSRSSISGTKRAKTYEVPGRSNNQPSLAEYLAASLNEADNDSSSI</sequence>
<dbReference type="InterPro" id="IPR039292">
    <property type="entry name" value="SICKLE"/>
</dbReference>
<proteinExistence type="predicted"/>
<evidence type="ECO:0000256" key="1">
    <source>
        <dbReference type="SAM" id="MobiDB-lite"/>
    </source>
</evidence>
<gene>
    <name evidence="2" type="ORF">FEM48_Zijuj03G0041400</name>
</gene>
<organism evidence="2 3">
    <name type="scientific">Ziziphus jujuba var. spinosa</name>
    <dbReference type="NCBI Taxonomy" id="714518"/>
    <lineage>
        <taxon>Eukaryota</taxon>
        <taxon>Viridiplantae</taxon>
        <taxon>Streptophyta</taxon>
        <taxon>Embryophyta</taxon>
        <taxon>Tracheophyta</taxon>
        <taxon>Spermatophyta</taxon>
        <taxon>Magnoliopsida</taxon>
        <taxon>eudicotyledons</taxon>
        <taxon>Gunneridae</taxon>
        <taxon>Pentapetalae</taxon>
        <taxon>rosids</taxon>
        <taxon>fabids</taxon>
        <taxon>Rosales</taxon>
        <taxon>Rhamnaceae</taxon>
        <taxon>Paliureae</taxon>
        <taxon>Ziziphus</taxon>
    </lineage>
</organism>
<feature type="region of interest" description="Disordered" evidence="1">
    <location>
        <begin position="67"/>
        <end position="114"/>
    </location>
</feature>
<feature type="region of interest" description="Disordered" evidence="1">
    <location>
        <begin position="189"/>
        <end position="275"/>
    </location>
</feature>
<feature type="compositionally biased region" description="Polar residues" evidence="1">
    <location>
        <begin position="73"/>
        <end position="87"/>
    </location>
</feature>
<dbReference type="Pfam" id="PF15502">
    <property type="entry name" value="MPLKIP"/>
    <property type="match status" value="1"/>
</dbReference>
<dbReference type="EMBL" id="JAEACU010000003">
    <property type="protein sequence ID" value="KAH7536959.1"/>
    <property type="molecule type" value="Genomic_DNA"/>
</dbReference>
<dbReference type="PANTHER" id="PTHR36054:SF2">
    <property type="entry name" value="PROTEIN SICKLE"/>
    <property type="match status" value="1"/>
</dbReference>
<accession>A0A978VN34</accession>
<dbReference type="OrthoDB" id="1935385at2759"/>
<evidence type="ECO:0000313" key="3">
    <source>
        <dbReference type="Proteomes" id="UP000813462"/>
    </source>
</evidence>
<feature type="compositionally biased region" description="Polar residues" evidence="1">
    <location>
        <begin position="21"/>
        <end position="39"/>
    </location>
</feature>
<comment type="caution">
    <text evidence="2">The sequence shown here is derived from an EMBL/GenBank/DDBJ whole genome shotgun (WGS) entry which is preliminary data.</text>
</comment>
<dbReference type="PANTHER" id="PTHR36054">
    <property type="entry name" value="PROTEIN SICKLE"/>
    <property type="match status" value="1"/>
</dbReference>
<dbReference type="GO" id="GO:0035196">
    <property type="term" value="P:miRNA processing"/>
    <property type="evidence" value="ECO:0007669"/>
    <property type="project" value="InterPro"/>
</dbReference>
<feature type="compositionally biased region" description="Polar residues" evidence="1">
    <location>
        <begin position="191"/>
        <end position="205"/>
    </location>
</feature>
<feature type="compositionally biased region" description="Basic and acidic residues" evidence="1">
    <location>
        <begin position="1"/>
        <end position="15"/>
    </location>
</feature>
<evidence type="ECO:0000313" key="2">
    <source>
        <dbReference type="EMBL" id="KAH7536959.1"/>
    </source>
</evidence>
<dbReference type="Proteomes" id="UP000813462">
    <property type="component" value="Unassembled WGS sequence"/>
</dbReference>
<feature type="region of interest" description="Disordered" evidence="1">
    <location>
        <begin position="1"/>
        <end position="39"/>
    </location>
</feature>
<reference evidence="2" key="1">
    <citation type="journal article" date="2021" name="Front. Plant Sci.">
        <title>Chromosome-Scale Genome Assembly for Chinese Sour Jujube and Insights Into Its Genome Evolution and Domestication Signature.</title>
        <authorList>
            <person name="Shen L.-Y."/>
            <person name="Luo H."/>
            <person name="Wang X.-L."/>
            <person name="Wang X.-M."/>
            <person name="Qiu X.-J."/>
            <person name="Liu H."/>
            <person name="Zhou S.-S."/>
            <person name="Jia K.-H."/>
            <person name="Nie S."/>
            <person name="Bao Y.-T."/>
            <person name="Zhang R.-G."/>
            <person name="Yun Q.-Z."/>
            <person name="Chai Y.-H."/>
            <person name="Lu J.-Y."/>
            <person name="Li Y."/>
            <person name="Zhao S.-W."/>
            <person name="Mao J.-F."/>
            <person name="Jia S.-G."/>
            <person name="Mao Y.-M."/>
        </authorList>
    </citation>
    <scope>NUCLEOTIDE SEQUENCE</scope>
    <source>
        <strain evidence="2">AT0</strain>
        <tissue evidence="2">Leaf</tissue>
    </source>
</reference>
<dbReference type="InterPro" id="IPR028265">
    <property type="entry name" value="TTDN1/SICKLE"/>
</dbReference>
<protein>
    <recommendedName>
        <fullName evidence="4">Protein SICKLE</fullName>
    </recommendedName>
</protein>
<feature type="region of interest" description="Disordered" evidence="1">
    <location>
        <begin position="297"/>
        <end position="332"/>
    </location>
</feature>